<dbReference type="Proteomes" id="UP000676035">
    <property type="component" value="Unassembled WGS sequence"/>
</dbReference>
<organism evidence="1 2">
    <name type="scientific">Pseudomonas rustica</name>
    <dbReference type="NCBI Taxonomy" id="2827099"/>
    <lineage>
        <taxon>Bacteria</taxon>
        <taxon>Pseudomonadati</taxon>
        <taxon>Pseudomonadota</taxon>
        <taxon>Gammaproteobacteria</taxon>
        <taxon>Pseudomonadales</taxon>
        <taxon>Pseudomonadaceae</taxon>
        <taxon>Pseudomonas</taxon>
    </lineage>
</organism>
<comment type="caution">
    <text evidence="1">The sequence shown here is derived from an EMBL/GenBank/DDBJ whole genome shotgun (WGS) entry which is preliminary data.</text>
</comment>
<evidence type="ECO:0000313" key="2">
    <source>
        <dbReference type="Proteomes" id="UP000676035"/>
    </source>
</evidence>
<keyword evidence="2" id="KW-1185">Reference proteome</keyword>
<reference evidence="1 2" key="1">
    <citation type="submission" date="2021-04" db="EMBL/GenBank/DDBJ databases">
        <title>Pseudomonas rustica sp. nov. isolated from raw milk.</title>
        <authorList>
            <person name="Fiedler G."/>
            <person name="Gieschler S."/>
            <person name="Kabisch J."/>
            <person name="Grimmler C."/>
            <person name="Brinks E."/>
            <person name="Wagner N."/>
            <person name="Hetzer B."/>
            <person name="Franz C.M.A.P."/>
            <person name="Boehnlein C."/>
        </authorList>
    </citation>
    <scope>NUCLEOTIDE SEQUENCE [LARGE SCALE GENOMIC DNA]</scope>
    <source>
        <strain evidence="1 2">MBT-4</strain>
    </source>
</reference>
<name>A0ABS5N0T3_9PSED</name>
<accession>A0ABS5N0T3</accession>
<proteinExistence type="predicted"/>
<evidence type="ECO:0008006" key="3">
    <source>
        <dbReference type="Google" id="ProtNLM"/>
    </source>
</evidence>
<evidence type="ECO:0000313" key="1">
    <source>
        <dbReference type="EMBL" id="MBS4080171.1"/>
    </source>
</evidence>
<dbReference type="RefSeq" id="WP_159813351.1">
    <property type="nucleotide sequence ID" value="NZ_JAGYHF010000008.1"/>
</dbReference>
<protein>
    <recommendedName>
        <fullName evidence="3">Bacteriophage lambda head decoration protein D</fullName>
    </recommendedName>
</protein>
<dbReference type="EMBL" id="JAGYHF010000008">
    <property type="protein sequence ID" value="MBS4080171.1"/>
    <property type="molecule type" value="Genomic_DNA"/>
</dbReference>
<gene>
    <name evidence="1" type="ORF">KFS80_17935</name>
</gene>
<sequence>MSFFNARGVFLQLMQPGPSEPNTLVSMQLARKELAWDAQTSTESELLVDSIMVTATSKDGGKTFTIGRLNQDVDRDGVIGDADKAKLAALAKAYASIINP</sequence>